<dbReference type="EMBL" id="CM042029">
    <property type="protein sequence ID" value="KAI3794687.1"/>
    <property type="molecule type" value="Genomic_DNA"/>
</dbReference>
<sequence>MDLLFVKRHNVCAFLDANDPKSAEFVPVLNFLANSNISFAISHNLPRYFVHIFIHFLSIRKGGFDSANAMVAYAVLGLIKGRNNNFSRLVFTQLKENLTGAVKGKFLVYPRFHQIIIKHLHPNLQQGGNSLVFYHMGAKSLSYMKSKNKRTNRAIVDIPLFSHVISEEEEFVPDIDPDIPVEEDDELAKEEEVEVEQDEGNQQEAEDEADIEIPVIQEKEQLADEPVLEAAFVDEVQIPVEPMINVEAEPKEKKIKTGFEDLSCSSDSIFDTPQPTSSPSPQPTPQPIPHPSPQQAPIPTPPPSPQHVHIPTPPTSPSHEPTSSVPRVKTLSLEVKKLQDHVKEKETVIEGLRTELNECKEEVKDLKLEVWGLHTQLEVQQTQLETQQKLISKQHEEFKALAEIVEQLKASLIKLEAVEVKIEEQELDLPSTSERREARKRGKGTDTEVETMILDEKDVASGDELNALLDEIDNFGYNDLYPEILPTEELETERPLNLQLNLLLILTTQTRSGLPLKRPPVDWKYDPEKMNPGKTKKRISKTRFHLKTKKPYVFLSVVIECEGKEDMVIFEPMELLKFQPGDLEVLFKNHIQAYSDEDERMPRHINGL</sequence>
<comment type="caution">
    <text evidence="1">The sequence shown here is derived from an EMBL/GenBank/DDBJ whole genome shotgun (WGS) entry which is preliminary data.</text>
</comment>
<organism evidence="1 2">
    <name type="scientific">Smallanthus sonchifolius</name>
    <dbReference type="NCBI Taxonomy" id="185202"/>
    <lineage>
        <taxon>Eukaryota</taxon>
        <taxon>Viridiplantae</taxon>
        <taxon>Streptophyta</taxon>
        <taxon>Embryophyta</taxon>
        <taxon>Tracheophyta</taxon>
        <taxon>Spermatophyta</taxon>
        <taxon>Magnoliopsida</taxon>
        <taxon>eudicotyledons</taxon>
        <taxon>Gunneridae</taxon>
        <taxon>Pentapetalae</taxon>
        <taxon>asterids</taxon>
        <taxon>campanulids</taxon>
        <taxon>Asterales</taxon>
        <taxon>Asteraceae</taxon>
        <taxon>Asteroideae</taxon>
        <taxon>Heliantheae alliance</taxon>
        <taxon>Millerieae</taxon>
        <taxon>Smallanthus</taxon>
    </lineage>
</organism>
<reference evidence="2" key="1">
    <citation type="journal article" date="2022" name="Mol. Ecol. Resour.">
        <title>The genomes of chicory, endive, great burdock and yacon provide insights into Asteraceae palaeo-polyploidization history and plant inulin production.</title>
        <authorList>
            <person name="Fan W."/>
            <person name="Wang S."/>
            <person name="Wang H."/>
            <person name="Wang A."/>
            <person name="Jiang F."/>
            <person name="Liu H."/>
            <person name="Zhao H."/>
            <person name="Xu D."/>
            <person name="Zhang Y."/>
        </authorList>
    </citation>
    <scope>NUCLEOTIDE SEQUENCE [LARGE SCALE GENOMIC DNA]</scope>
    <source>
        <strain evidence="2">cv. Yunnan</strain>
    </source>
</reference>
<keyword evidence="2" id="KW-1185">Reference proteome</keyword>
<name>A0ACB9HGG0_9ASTR</name>
<evidence type="ECO:0000313" key="2">
    <source>
        <dbReference type="Proteomes" id="UP001056120"/>
    </source>
</evidence>
<protein>
    <submittedName>
        <fullName evidence="1">Uncharacterized protein</fullName>
    </submittedName>
</protein>
<accession>A0ACB9HGG0</accession>
<proteinExistence type="predicted"/>
<dbReference type="Proteomes" id="UP001056120">
    <property type="component" value="Linkage Group LG12"/>
</dbReference>
<gene>
    <name evidence="1" type="ORF">L1987_37320</name>
</gene>
<reference evidence="1 2" key="2">
    <citation type="journal article" date="2022" name="Mol. Ecol. Resour.">
        <title>The genomes of chicory, endive, great burdock and yacon provide insights into Asteraceae paleo-polyploidization history and plant inulin production.</title>
        <authorList>
            <person name="Fan W."/>
            <person name="Wang S."/>
            <person name="Wang H."/>
            <person name="Wang A."/>
            <person name="Jiang F."/>
            <person name="Liu H."/>
            <person name="Zhao H."/>
            <person name="Xu D."/>
            <person name="Zhang Y."/>
        </authorList>
    </citation>
    <scope>NUCLEOTIDE SEQUENCE [LARGE SCALE GENOMIC DNA]</scope>
    <source>
        <strain evidence="2">cv. Yunnan</strain>
        <tissue evidence="1">Leaves</tissue>
    </source>
</reference>
<evidence type="ECO:0000313" key="1">
    <source>
        <dbReference type="EMBL" id="KAI3794687.1"/>
    </source>
</evidence>